<dbReference type="OrthoDB" id="5925at2759"/>
<dbReference type="SUPFAM" id="SSF46626">
    <property type="entry name" value="Cytochrome c"/>
    <property type="match status" value="1"/>
</dbReference>
<keyword evidence="14" id="KW-0472">Membrane</keyword>
<evidence type="ECO:0000256" key="14">
    <source>
        <dbReference type="ARBA" id="ARBA00023136"/>
    </source>
</evidence>
<feature type="binding site" description="covalent" evidence="15">
    <location>
        <position position="197"/>
    </location>
    <ligand>
        <name>heme c</name>
        <dbReference type="ChEBI" id="CHEBI:61717"/>
    </ligand>
</feature>
<evidence type="ECO:0000256" key="12">
    <source>
        <dbReference type="ARBA" id="ARBA00023004"/>
    </source>
</evidence>
<keyword evidence="11" id="KW-1133">Transmembrane helix</keyword>
<dbReference type="AlphaFoldDB" id="A0A6A0H511"/>
<name>A0A6A0H511_HYAAZ</name>
<evidence type="ECO:0000256" key="2">
    <source>
        <dbReference type="ARBA" id="ARBA00004273"/>
    </source>
</evidence>
<proteinExistence type="inferred from homology"/>
<evidence type="ECO:0000256" key="16">
    <source>
        <dbReference type="SAM" id="SignalP"/>
    </source>
</evidence>
<feature type="binding site" description="covalent" evidence="15">
    <location>
        <position position="77"/>
    </location>
    <ligand>
        <name>heme c</name>
        <dbReference type="ChEBI" id="CHEBI:61717"/>
    </ligand>
</feature>
<evidence type="ECO:0000256" key="8">
    <source>
        <dbReference type="ARBA" id="ARBA00022723"/>
    </source>
</evidence>
<dbReference type="SUPFAM" id="SSF81496">
    <property type="entry name" value="Cytochrome c1 subunit of cytochrome bc1 complex (Ubiquinol-cytochrome c reductase), transmembrane anchor"/>
    <property type="match status" value="1"/>
</dbReference>
<reference evidence="17" key="1">
    <citation type="submission" date="2014-08" db="EMBL/GenBank/DDBJ databases">
        <authorList>
            <person name="Murali S."/>
            <person name="Richards S."/>
            <person name="Bandaranaike D."/>
            <person name="Bellair M."/>
            <person name="Blankenburg K."/>
            <person name="Chao H."/>
            <person name="Dinh H."/>
            <person name="Doddapaneni H."/>
            <person name="Dugan-Rocha S."/>
            <person name="Elkadiri S."/>
            <person name="Gnanaolivu R."/>
            <person name="Hughes D."/>
            <person name="Lee S."/>
            <person name="Li M."/>
            <person name="Ming W."/>
            <person name="Munidasa M."/>
            <person name="Muniz J."/>
            <person name="Nguyen L."/>
            <person name="Osuji N."/>
            <person name="Pu L.-L."/>
            <person name="Puazo M."/>
            <person name="Skinner E."/>
            <person name="Qu C."/>
            <person name="Quiroz J."/>
            <person name="Raj R."/>
            <person name="Weissenberger G."/>
            <person name="Xin Y."/>
            <person name="Zou X."/>
            <person name="Han Y."/>
            <person name="Worley K."/>
            <person name="Muzny D."/>
            <person name="Gibbs R."/>
        </authorList>
    </citation>
    <scope>NUCLEOTIDE SEQUENCE</scope>
    <source>
        <strain evidence="17">HAZT.00-mixed</strain>
        <tissue evidence="17">Whole organism</tissue>
    </source>
</reference>
<dbReference type="InterPro" id="IPR002326">
    <property type="entry name" value="Cyt_c1"/>
</dbReference>
<keyword evidence="13" id="KW-0496">Mitochondrion</keyword>
<feature type="signal peptide" evidence="16">
    <location>
        <begin position="1"/>
        <end position="26"/>
    </location>
</feature>
<evidence type="ECO:0000256" key="3">
    <source>
        <dbReference type="ARBA" id="ARBA00006488"/>
    </source>
</evidence>
<dbReference type="InterPro" id="IPR036909">
    <property type="entry name" value="Cyt_c-like_dom_sf"/>
</dbReference>
<organism evidence="17">
    <name type="scientific">Hyalella azteca</name>
    <name type="common">Amphipod</name>
    <dbReference type="NCBI Taxonomy" id="294128"/>
    <lineage>
        <taxon>Eukaryota</taxon>
        <taxon>Metazoa</taxon>
        <taxon>Ecdysozoa</taxon>
        <taxon>Arthropoda</taxon>
        <taxon>Crustacea</taxon>
        <taxon>Multicrustacea</taxon>
        <taxon>Malacostraca</taxon>
        <taxon>Eumalacostraca</taxon>
        <taxon>Peracarida</taxon>
        <taxon>Amphipoda</taxon>
        <taxon>Senticaudata</taxon>
        <taxon>Talitrida</taxon>
        <taxon>Talitroidea</taxon>
        <taxon>Hyalellidae</taxon>
        <taxon>Hyalella</taxon>
    </lineage>
</organism>
<evidence type="ECO:0000256" key="1">
    <source>
        <dbReference type="ARBA" id="ARBA00002555"/>
    </source>
</evidence>
<dbReference type="FunFam" id="1.10.760.10:FF:000002">
    <property type="entry name" value="Cytochrome c1, heme protein"/>
    <property type="match status" value="1"/>
</dbReference>
<comment type="cofactor">
    <cofactor evidence="15">
        <name>heme c</name>
        <dbReference type="ChEBI" id="CHEBI:61717"/>
    </cofactor>
    <text evidence="15">Binds 1 heme c group covalently per subunit.</text>
</comment>
<evidence type="ECO:0000256" key="5">
    <source>
        <dbReference type="ARBA" id="ARBA00022617"/>
    </source>
</evidence>
<dbReference type="GO" id="GO:0006122">
    <property type="term" value="P:mitochondrial electron transport, ubiquinol to cytochrome c"/>
    <property type="evidence" value="ECO:0007669"/>
    <property type="project" value="TreeGrafter"/>
</dbReference>
<dbReference type="GO" id="GO:0009055">
    <property type="term" value="F:electron transfer activity"/>
    <property type="evidence" value="ECO:0007669"/>
    <property type="project" value="InterPro"/>
</dbReference>
<dbReference type="Gene3D" id="1.20.5.100">
    <property type="entry name" value="Cytochrome c1, transmembrane anchor, C-terminal"/>
    <property type="match status" value="1"/>
</dbReference>
<accession>A0A6A0H511</accession>
<gene>
    <name evidence="17" type="ORF">HAZT_HAZT003990</name>
</gene>
<evidence type="ECO:0000256" key="11">
    <source>
        <dbReference type="ARBA" id="ARBA00022989"/>
    </source>
</evidence>
<keyword evidence="6" id="KW-0679">Respiratory chain</keyword>
<comment type="subcellular location">
    <subcellularLocation>
        <location evidence="2">Mitochondrion inner membrane</location>
    </subcellularLocation>
</comment>
<feature type="chain" id="PRO_5025553771" description="Cytochrome c domain-containing protein" evidence="16">
    <location>
        <begin position="27"/>
        <end position="281"/>
    </location>
</feature>
<protein>
    <recommendedName>
        <fullName evidence="18">Cytochrome c domain-containing protein</fullName>
    </recommendedName>
</protein>
<evidence type="ECO:0000256" key="9">
    <source>
        <dbReference type="ARBA" id="ARBA00022792"/>
    </source>
</evidence>
<evidence type="ECO:0000256" key="13">
    <source>
        <dbReference type="ARBA" id="ARBA00023128"/>
    </source>
</evidence>
<sequence length="281" mass="31062">MCFLPHLHSNALGLLGLAGAGGAGLALSLERAVSAADADRFAHAPHFHWPHEGFLDSYDVKSIRRGYEVYKNVCAACHGCFTVAYRMLRNVCMTPEEAKAEAKRATYLDGPNDEGEMYNRPGKTADYLPKPYPNEQAAAYANGGKAPPDLGLITFARHGYENYIFALLTGYQDPPAGFQVDEGLYFNPYFRGGALAMPPPLYNEVLEYSDGTPATKSQCAKDVACFLRFAAEPWHDERKKLALKLVSLLALISAALAYYNRHVWTVLINRKVMYVPKKKSS</sequence>
<dbReference type="GO" id="GO:0020037">
    <property type="term" value="F:heme binding"/>
    <property type="evidence" value="ECO:0007669"/>
    <property type="project" value="InterPro"/>
</dbReference>
<evidence type="ECO:0008006" key="18">
    <source>
        <dbReference type="Google" id="ProtNLM"/>
    </source>
</evidence>
<reference evidence="17" key="2">
    <citation type="journal article" date="2018" name="Environ. Sci. Technol.">
        <title>The Toxicogenome of Hyalella azteca: A Model for Sediment Ecotoxicology and Evolutionary Toxicology.</title>
        <authorList>
            <person name="Poynton H.C."/>
            <person name="Hasenbein S."/>
            <person name="Benoit J.B."/>
            <person name="Sepulveda M.S."/>
            <person name="Poelchau M.F."/>
            <person name="Hughes D.S.T."/>
            <person name="Murali S.C."/>
            <person name="Chen S."/>
            <person name="Glastad K.M."/>
            <person name="Goodisman M.A.D."/>
            <person name="Werren J.H."/>
            <person name="Vineis J.H."/>
            <person name="Bowen J.L."/>
            <person name="Friedrich M."/>
            <person name="Jones J."/>
            <person name="Robertson H.M."/>
            <person name="Feyereisen R."/>
            <person name="Mechler-Hickson A."/>
            <person name="Mathers N."/>
            <person name="Lee C.E."/>
            <person name="Colbourne J.K."/>
            <person name="Biales A."/>
            <person name="Johnston J.S."/>
            <person name="Wellborn G.A."/>
            <person name="Rosendale A.J."/>
            <person name="Cridge A.G."/>
            <person name="Munoz-Torres M.C."/>
            <person name="Bain P.A."/>
            <person name="Manny A.R."/>
            <person name="Major K.M."/>
            <person name="Lambert F.N."/>
            <person name="Vulpe C.D."/>
            <person name="Tuck P."/>
            <person name="Blalock B.J."/>
            <person name="Lin Y.Y."/>
            <person name="Smith M.E."/>
            <person name="Ochoa-Acuna H."/>
            <person name="Chen M.M."/>
            <person name="Childers C.P."/>
            <person name="Qu J."/>
            <person name="Dugan S."/>
            <person name="Lee S.L."/>
            <person name="Chao H."/>
            <person name="Dinh H."/>
            <person name="Han Y."/>
            <person name="Doddapaneni H."/>
            <person name="Worley K.C."/>
            <person name="Muzny D.M."/>
            <person name="Gibbs R.A."/>
            <person name="Richards S."/>
        </authorList>
    </citation>
    <scope>NUCLEOTIDE SEQUENCE</scope>
    <source>
        <strain evidence="17">HAZT.00-mixed</strain>
        <tissue evidence="17">Whole organism</tissue>
    </source>
</reference>
<dbReference type="Gene3D" id="1.10.760.10">
    <property type="entry name" value="Cytochrome c-like domain"/>
    <property type="match status" value="1"/>
</dbReference>
<comment type="caution">
    <text evidence="17">The sequence shown here is derived from an EMBL/GenBank/DDBJ whole genome shotgun (WGS) entry which is preliminary data.</text>
</comment>
<dbReference type="GO" id="GO:0046872">
    <property type="term" value="F:metal ion binding"/>
    <property type="evidence" value="ECO:0007669"/>
    <property type="project" value="UniProtKB-KW"/>
</dbReference>
<dbReference type="GO" id="GO:0005743">
    <property type="term" value="C:mitochondrial inner membrane"/>
    <property type="evidence" value="ECO:0007669"/>
    <property type="project" value="UniProtKB-SubCell"/>
</dbReference>
<dbReference type="Proteomes" id="UP000711488">
    <property type="component" value="Unassembled WGS sequence"/>
</dbReference>
<keyword evidence="8 15" id="KW-0479">Metal-binding</keyword>
<dbReference type="PRINTS" id="PR00603">
    <property type="entry name" value="CYTOCHROMEC1"/>
</dbReference>
<feature type="binding site" description="covalent" evidence="15">
    <location>
        <position position="78"/>
    </location>
    <ligand>
        <name>heme c</name>
        <dbReference type="ChEBI" id="CHEBI:61717"/>
    </ligand>
</feature>
<evidence type="ECO:0000256" key="15">
    <source>
        <dbReference type="PIRSR" id="PIRSR602326-1"/>
    </source>
</evidence>
<keyword evidence="7" id="KW-0812">Transmembrane</keyword>
<keyword evidence="12 15" id="KW-0408">Iron</keyword>
<dbReference type="EMBL" id="JQDR03006929">
    <property type="protein sequence ID" value="KAA0199445.1"/>
    <property type="molecule type" value="Genomic_DNA"/>
</dbReference>
<keyword evidence="10" id="KW-0249">Electron transport</keyword>
<comment type="similarity">
    <text evidence="3">Belongs to the cytochrome c family.</text>
</comment>
<reference evidence="17" key="3">
    <citation type="submission" date="2019-06" db="EMBL/GenBank/DDBJ databases">
        <authorList>
            <person name="Poynton C."/>
            <person name="Hasenbein S."/>
            <person name="Benoit J.B."/>
            <person name="Sepulveda M.S."/>
            <person name="Poelchau M.F."/>
            <person name="Murali S.C."/>
            <person name="Chen S."/>
            <person name="Glastad K.M."/>
            <person name="Werren J.H."/>
            <person name="Vineis J.H."/>
            <person name="Bowen J.L."/>
            <person name="Friedrich M."/>
            <person name="Jones J."/>
            <person name="Robertson H.M."/>
            <person name="Feyereisen R."/>
            <person name="Mechler-Hickson A."/>
            <person name="Mathers N."/>
            <person name="Lee C.E."/>
            <person name="Colbourne J.K."/>
            <person name="Biales A."/>
            <person name="Johnston J.S."/>
            <person name="Wellborn G.A."/>
            <person name="Rosendale A.J."/>
            <person name="Cridge A.G."/>
            <person name="Munoz-Torres M.C."/>
            <person name="Bain P.A."/>
            <person name="Manny A.R."/>
            <person name="Major K.M."/>
            <person name="Lambert F.N."/>
            <person name="Vulpe C.D."/>
            <person name="Tuck P."/>
            <person name="Blalock B.J."/>
            <person name="Lin Y.-Y."/>
            <person name="Smith M.E."/>
            <person name="Ochoa-Acuna H."/>
            <person name="Chen M.-J.M."/>
            <person name="Childers C.P."/>
            <person name="Qu J."/>
            <person name="Dugan S."/>
            <person name="Lee S.L."/>
            <person name="Chao H."/>
            <person name="Dinh H."/>
            <person name="Han Y."/>
            <person name="Doddapaneni H."/>
            <person name="Worley K.C."/>
            <person name="Muzny D.M."/>
            <person name="Gibbs R.A."/>
            <person name="Richards S."/>
        </authorList>
    </citation>
    <scope>NUCLEOTIDE SEQUENCE</scope>
    <source>
        <strain evidence="17">HAZT.00-mixed</strain>
        <tissue evidence="17">Whole organism</tissue>
    </source>
</reference>
<evidence type="ECO:0000313" key="17">
    <source>
        <dbReference type="EMBL" id="KAA0199445.1"/>
    </source>
</evidence>
<keyword evidence="9" id="KW-0999">Mitochondrion inner membrane</keyword>
<feature type="binding site" description="covalent" evidence="15">
    <location>
        <position position="74"/>
    </location>
    <ligand>
        <name>heme c</name>
        <dbReference type="ChEBI" id="CHEBI:61717"/>
    </ligand>
</feature>
<evidence type="ECO:0000256" key="10">
    <source>
        <dbReference type="ARBA" id="ARBA00022982"/>
    </source>
</evidence>
<keyword evidence="5 15" id="KW-0349">Heme</keyword>
<evidence type="ECO:0000256" key="4">
    <source>
        <dbReference type="ARBA" id="ARBA00022448"/>
    </source>
</evidence>
<keyword evidence="16" id="KW-0732">Signal</keyword>
<evidence type="ECO:0000256" key="7">
    <source>
        <dbReference type="ARBA" id="ARBA00022692"/>
    </source>
</evidence>
<keyword evidence="4" id="KW-0813">Transport</keyword>
<dbReference type="Pfam" id="PF02167">
    <property type="entry name" value="Cytochrom_C1"/>
    <property type="match status" value="1"/>
</dbReference>
<evidence type="ECO:0000256" key="6">
    <source>
        <dbReference type="ARBA" id="ARBA00022660"/>
    </source>
</evidence>
<dbReference type="InterPro" id="IPR021157">
    <property type="entry name" value="Cyt_c1_TM_anchor_C"/>
</dbReference>
<comment type="function">
    <text evidence="1">Electron carrier protein. The oxidized form of the cytochrome c heme group can accept an electron from the heme group of the cytochrome c1 subunit of cytochrome reductase. Cytochrome c then transfers this electron to the cytochrome oxidase complex, the final protein carrier in the mitochondrial electron-transport chain.</text>
</comment>
<dbReference type="PANTHER" id="PTHR10266:SF3">
    <property type="entry name" value="CYTOCHROME C1, HEME PROTEIN, MITOCHONDRIAL"/>
    <property type="match status" value="1"/>
</dbReference>
<dbReference type="PANTHER" id="PTHR10266">
    <property type="entry name" value="CYTOCHROME C1"/>
    <property type="match status" value="1"/>
</dbReference>